<organism evidence="5 6">
    <name type="scientific">Stylosanthes scabra</name>
    <dbReference type="NCBI Taxonomy" id="79078"/>
    <lineage>
        <taxon>Eukaryota</taxon>
        <taxon>Viridiplantae</taxon>
        <taxon>Streptophyta</taxon>
        <taxon>Embryophyta</taxon>
        <taxon>Tracheophyta</taxon>
        <taxon>Spermatophyta</taxon>
        <taxon>Magnoliopsida</taxon>
        <taxon>eudicotyledons</taxon>
        <taxon>Gunneridae</taxon>
        <taxon>Pentapetalae</taxon>
        <taxon>rosids</taxon>
        <taxon>fabids</taxon>
        <taxon>Fabales</taxon>
        <taxon>Fabaceae</taxon>
        <taxon>Papilionoideae</taxon>
        <taxon>50 kb inversion clade</taxon>
        <taxon>dalbergioids sensu lato</taxon>
        <taxon>Dalbergieae</taxon>
        <taxon>Pterocarpus clade</taxon>
        <taxon>Stylosanthes</taxon>
    </lineage>
</organism>
<feature type="non-terminal residue" evidence="5">
    <location>
        <position position="1"/>
    </location>
</feature>
<feature type="compositionally biased region" description="Basic residues" evidence="3">
    <location>
        <begin position="227"/>
        <end position="236"/>
    </location>
</feature>
<dbReference type="Proteomes" id="UP001341840">
    <property type="component" value="Unassembled WGS sequence"/>
</dbReference>
<feature type="non-terminal residue" evidence="5">
    <location>
        <position position="269"/>
    </location>
</feature>
<feature type="coiled-coil region" evidence="2">
    <location>
        <begin position="116"/>
        <end position="203"/>
    </location>
</feature>
<name>A0ABU6WZQ2_9FABA</name>
<dbReference type="SMART" id="SM00343">
    <property type="entry name" value="ZnF_C2HC"/>
    <property type="match status" value="1"/>
</dbReference>
<proteinExistence type="predicted"/>
<evidence type="ECO:0000256" key="1">
    <source>
        <dbReference type="PROSITE-ProRule" id="PRU00047"/>
    </source>
</evidence>
<protein>
    <recommendedName>
        <fullName evidence="4">CCHC-type domain-containing protein</fullName>
    </recommendedName>
</protein>
<evidence type="ECO:0000259" key="4">
    <source>
        <dbReference type="PROSITE" id="PS50158"/>
    </source>
</evidence>
<keyword evidence="2" id="KW-0175">Coiled coil</keyword>
<dbReference type="EMBL" id="JASCZI010185704">
    <property type="protein sequence ID" value="MED6190569.1"/>
    <property type="molecule type" value="Genomic_DNA"/>
</dbReference>
<evidence type="ECO:0000313" key="5">
    <source>
        <dbReference type="EMBL" id="MED6190569.1"/>
    </source>
</evidence>
<reference evidence="5 6" key="1">
    <citation type="journal article" date="2023" name="Plants (Basel)">
        <title>Bridging the Gap: Combining Genomics and Transcriptomics Approaches to Understand Stylosanthes scabra, an Orphan Legume from the Brazilian Caatinga.</title>
        <authorList>
            <person name="Ferreira-Neto J.R.C."/>
            <person name="da Silva M.D."/>
            <person name="Binneck E."/>
            <person name="de Melo N.F."/>
            <person name="da Silva R.H."/>
            <person name="de Melo A.L.T.M."/>
            <person name="Pandolfi V."/>
            <person name="Bustamante F.O."/>
            <person name="Brasileiro-Vidal A.C."/>
            <person name="Benko-Iseppon A.M."/>
        </authorList>
    </citation>
    <scope>NUCLEOTIDE SEQUENCE [LARGE SCALE GENOMIC DNA]</scope>
    <source>
        <tissue evidence="5">Leaves</tissue>
    </source>
</reference>
<keyword evidence="1" id="KW-0479">Metal-binding</keyword>
<keyword evidence="6" id="KW-1185">Reference proteome</keyword>
<keyword evidence="1" id="KW-0863">Zinc-finger</keyword>
<dbReference type="Gene3D" id="4.10.60.10">
    <property type="entry name" value="Zinc finger, CCHC-type"/>
    <property type="match status" value="1"/>
</dbReference>
<feature type="domain" description="CCHC-type" evidence="4">
    <location>
        <begin position="47"/>
        <end position="63"/>
    </location>
</feature>
<dbReference type="PROSITE" id="PS50158">
    <property type="entry name" value="ZF_CCHC"/>
    <property type="match status" value="1"/>
</dbReference>
<sequence length="269" mass="31285">SSLQEEEDELEDFEDDDEELAFLLKRFNRLTQRKNLKFKNKSKQPPKCYGCGKVGHIKPNCPKAPKKDKEKKFKKKKAYISWENEESESSDEDENANICLMAKGDEVNDFDPSSSLNELQEEYDSLVEEFTKLAKEFSKMKKKNSEFEKQIDGLKEENKTLGKHICEPIIEPCNSCKEHLLEIERLNKSLSKFNESSKNLNELLRNRKHVHNKEGIGYNINQPSTSKKNKNARKSIRQPQAYKQPSKAKIVERQKPKPQHGSYSKNSMN</sequence>
<feature type="region of interest" description="Disordered" evidence="3">
    <location>
        <begin position="213"/>
        <end position="269"/>
    </location>
</feature>
<keyword evidence="1" id="KW-0862">Zinc</keyword>
<accession>A0ABU6WZQ2</accession>
<evidence type="ECO:0000256" key="2">
    <source>
        <dbReference type="SAM" id="Coils"/>
    </source>
</evidence>
<gene>
    <name evidence="5" type="ORF">PIB30_107172</name>
</gene>
<dbReference type="SUPFAM" id="SSF57756">
    <property type="entry name" value="Retrovirus zinc finger-like domains"/>
    <property type="match status" value="1"/>
</dbReference>
<evidence type="ECO:0000256" key="3">
    <source>
        <dbReference type="SAM" id="MobiDB-lite"/>
    </source>
</evidence>
<comment type="caution">
    <text evidence="5">The sequence shown here is derived from an EMBL/GenBank/DDBJ whole genome shotgun (WGS) entry which is preliminary data.</text>
</comment>
<evidence type="ECO:0000313" key="6">
    <source>
        <dbReference type="Proteomes" id="UP001341840"/>
    </source>
</evidence>
<dbReference type="InterPro" id="IPR001878">
    <property type="entry name" value="Znf_CCHC"/>
</dbReference>
<dbReference type="InterPro" id="IPR036875">
    <property type="entry name" value="Znf_CCHC_sf"/>
</dbReference>